<dbReference type="EMBL" id="AYZR01000004">
    <property type="protein sequence ID" value="KRM94152.1"/>
    <property type="molecule type" value="Genomic_DNA"/>
</dbReference>
<dbReference type="Pfam" id="PF00583">
    <property type="entry name" value="Acetyltransf_1"/>
    <property type="match status" value="1"/>
</dbReference>
<proteinExistence type="predicted"/>
<reference evidence="2 3" key="1">
    <citation type="journal article" date="2015" name="Genome Announc.">
        <title>Expanding the biotechnology potential of lactobacilli through comparative genomics of 213 strains and associated genera.</title>
        <authorList>
            <person name="Sun Z."/>
            <person name="Harris H.M."/>
            <person name="McCann A."/>
            <person name="Guo C."/>
            <person name="Argimon S."/>
            <person name="Zhang W."/>
            <person name="Yang X."/>
            <person name="Jeffery I.B."/>
            <person name="Cooney J.C."/>
            <person name="Kagawa T.F."/>
            <person name="Liu W."/>
            <person name="Song Y."/>
            <person name="Salvetti E."/>
            <person name="Wrobel A."/>
            <person name="Rasinkangas P."/>
            <person name="Parkhill J."/>
            <person name="Rea M.C."/>
            <person name="O'Sullivan O."/>
            <person name="Ritari J."/>
            <person name="Douillard F.P."/>
            <person name="Paul Ross R."/>
            <person name="Yang R."/>
            <person name="Briner A.E."/>
            <person name="Felis G.E."/>
            <person name="de Vos W.M."/>
            <person name="Barrangou R."/>
            <person name="Klaenhammer T.R."/>
            <person name="Caufield P.W."/>
            <person name="Cui Y."/>
            <person name="Zhang H."/>
            <person name="O'Toole P.W."/>
        </authorList>
    </citation>
    <scope>NUCLEOTIDE SEQUENCE [LARGE SCALE GENOMIC DNA]</scope>
    <source>
        <strain evidence="2 3">DSM 24302</strain>
    </source>
</reference>
<protein>
    <submittedName>
        <fullName evidence="2">Acetyltransferase</fullName>
    </submittedName>
</protein>
<name>A0A0R2CR62_9LACO</name>
<evidence type="ECO:0000259" key="1">
    <source>
        <dbReference type="PROSITE" id="PS51186"/>
    </source>
</evidence>
<dbReference type="InterPro" id="IPR000182">
    <property type="entry name" value="GNAT_dom"/>
</dbReference>
<comment type="caution">
    <text evidence="2">The sequence shown here is derived from an EMBL/GenBank/DDBJ whole genome shotgun (WGS) entry which is preliminary data.</text>
</comment>
<dbReference type="Gene3D" id="3.40.630.30">
    <property type="match status" value="1"/>
</dbReference>
<dbReference type="InterPro" id="IPR016181">
    <property type="entry name" value="Acyl_CoA_acyltransferase"/>
</dbReference>
<dbReference type="RefSeq" id="WP_056977227.1">
    <property type="nucleotide sequence ID" value="NZ_AYZR01000004.1"/>
</dbReference>
<dbReference type="STRING" id="1423802.FC56_GL001099"/>
<dbReference type="CDD" id="cd04301">
    <property type="entry name" value="NAT_SF"/>
    <property type="match status" value="1"/>
</dbReference>
<dbReference type="PROSITE" id="PS51186">
    <property type="entry name" value="GNAT"/>
    <property type="match status" value="1"/>
</dbReference>
<feature type="domain" description="N-acetyltransferase" evidence="1">
    <location>
        <begin position="4"/>
        <end position="177"/>
    </location>
</feature>
<sequence length="177" mass="20073">MAASYLRQATNEDLPEIKNIIHEAIAFLHEQGIDQWQKGYPNDGDLETDVKNGIAYVLVVDKQIAGFAALHQGLDINYLSIHDGEWINGVEGRYTAIHRIAVSSKFRGQHLSQRLMSGLITVSSVLGYHDIRIDTHPDNKGMQHVITSNGFEKRGIIYMKENEHEETPRYAYQLIID</sequence>
<dbReference type="AlphaFoldDB" id="A0A0R2CR62"/>
<dbReference type="PATRIC" id="fig|1423802.4.peg.1114"/>
<evidence type="ECO:0000313" key="2">
    <source>
        <dbReference type="EMBL" id="KRM94152.1"/>
    </source>
</evidence>
<dbReference type="GO" id="GO:0016747">
    <property type="term" value="F:acyltransferase activity, transferring groups other than amino-acyl groups"/>
    <property type="evidence" value="ECO:0007669"/>
    <property type="project" value="InterPro"/>
</dbReference>
<evidence type="ECO:0000313" key="3">
    <source>
        <dbReference type="Proteomes" id="UP000051256"/>
    </source>
</evidence>
<dbReference type="Proteomes" id="UP000051256">
    <property type="component" value="Unassembled WGS sequence"/>
</dbReference>
<keyword evidence="3" id="KW-1185">Reference proteome</keyword>
<dbReference type="SUPFAM" id="SSF55729">
    <property type="entry name" value="Acyl-CoA N-acyltransferases (Nat)"/>
    <property type="match status" value="1"/>
</dbReference>
<accession>A0A0R2CR62</accession>
<gene>
    <name evidence="2" type="ORF">FC56_GL001099</name>
</gene>
<keyword evidence="2" id="KW-0808">Transferase</keyword>
<organism evidence="2 3">
    <name type="scientific">Lentilactobacillus senioris DSM 24302 = JCM 17472</name>
    <dbReference type="NCBI Taxonomy" id="1423802"/>
    <lineage>
        <taxon>Bacteria</taxon>
        <taxon>Bacillati</taxon>
        <taxon>Bacillota</taxon>
        <taxon>Bacilli</taxon>
        <taxon>Lactobacillales</taxon>
        <taxon>Lactobacillaceae</taxon>
        <taxon>Lentilactobacillus</taxon>
    </lineage>
</organism>